<dbReference type="InterPro" id="IPR013783">
    <property type="entry name" value="Ig-like_fold"/>
</dbReference>
<dbReference type="Pfam" id="PF00041">
    <property type="entry name" value="fn3"/>
    <property type="match status" value="1"/>
</dbReference>
<evidence type="ECO:0000256" key="5">
    <source>
        <dbReference type="ARBA" id="ARBA00022889"/>
    </source>
</evidence>
<dbReference type="Pfam" id="PF07679">
    <property type="entry name" value="I-set"/>
    <property type="match status" value="1"/>
</dbReference>
<evidence type="ECO:0000313" key="13">
    <source>
        <dbReference type="EMBL" id="VVC95273.1"/>
    </source>
</evidence>
<feature type="domain" description="Ig-like" evidence="11">
    <location>
        <begin position="335"/>
        <end position="374"/>
    </location>
</feature>
<dbReference type="Gene3D" id="2.60.40.10">
    <property type="entry name" value="Immunoglobulins"/>
    <property type="match status" value="7"/>
</dbReference>
<dbReference type="SUPFAM" id="SSF48726">
    <property type="entry name" value="Immunoglobulin"/>
    <property type="match status" value="5"/>
</dbReference>
<reference evidence="13 14" key="1">
    <citation type="submission" date="2017-07" db="EMBL/GenBank/DDBJ databases">
        <authorList>
            <person name="Talla V."/>
            <person name="Backstrom N."/>
        </authorList>
    </citation>
    <scope>NUCLEOTIDE SEQUENCE [LARGE SCALE GENOMIC DNA]</scope>
</reference>
<keyword evidence="8" id="KW-1015">Disulfide bond</keyword>
<evidence type="ECO:0000259" key="12">
    <source>
        <dbReference type="PROSITE" id="PS50853"/>
    </source>
</evidence>
<dbReference type="EMBL" id="FZQP02002238">
    <property type="protein sequence ID" value="VVC95273.1"/>
    <property type="molecule type" value="Genomic_DNA"/>
</dbReference>
<feature type="domain" description="Fibronectin type-III" evidence="12">
    <location>
        <begin position="610"/>
        <end position="716"/>
    </location>
</feature>
<evidence type="ECO:0000256" key="9">
    <source>
        <dbReference type="ARBA" id="ARBA00023319"/>
    </source>
</evidence>
<dbReference type="PANTHER" id="PTHR44170">
    <property type="entry name" value="PROTEIN SIDEKICK"/>
    <property type="match status" value="1"/>
</dbReference>
<dbReference type="CDD" id="cd00063">
    <property type="entry name" value="FN3"/>
    <property type="match status" value="2"/>
</dbReference>
<evidence type="ECO:0000256" key="4">
    <source>
        <dbReference type="ARBA" id="ARBA00022737"/>
    </source>
</evidence>
<evidence type="ECO:0000256" key="7">
    <source>
        <dbReference type="ARBA" id="ARBA00023136"/>
    </source>
</evidence>
<dbReference type="InterPro" id="IPR013098">
    <property type="entry name" value="Ig_I-set"/>
</dbReference>
<proteinExistence type="predicted"/>
<dbReference type="InterPro" id="IPR003598">
    <property type="entry name" value="Ig_sub2"/>
</dbReference>
<dbReference type="InterPro" id="IPR003599">
    <property type="entry name" value="Ig_sub"/>
</dbReference>
<dbReference type="Pfam" id="PF13927">
    <property type="entry name" value="Ig_3"/>
    <property type="match status" value="1"/>
</dbReference>
<dbReference type="Pfam" id="PF25059">
    <property type="entry name" value="FN3_DSCAM-DSCAML_C"/>
    <property type="match status" value="1"/>
</dbReference>
<organism evidence="13 14">
    <name type="scientific">Leptidea sinapis</name>
    <dbReference type="NCBI Taxonomy" id="189913"/>
    <lineage>
        <taxon>Eukaryota</taxon>
        <taxon>Metazoa</taxon>
        <taxon>Ecdysozoa</taxon>
        <taxon>Arthropoda</taxon>
        <taxon>Hexapoda</taxon>
        <taxon>Insecta</taxon>
        <taxon>Pterygota</taxon>
        <taxon>Neoptera</taxon>
        <taxon>Endopterygota</taxon>
        <taxon>Lepidoptera</taxon>
        <taxon>Glossata</taxon>
        <taxon>Ditrysia</taxon>
        <taxon>Papilionoidea</taxon>
        <taxon>Pieridae</taxon>
        <taxon>Dismorphiinae</taxon>
        <taxon>Leptidea</taxon>
    </lineage>
</organism>
<dbReference type="PANTHER" id="PTHR44170:SF6">
    <property type="entry name" value="CONTACTIN"/>
    <property type="match status" value="1"/>
</dbReference>
<gene>
    <name evidence="13" type="ORF">LSINAPIS_LOCUS7025</name>
</gene>
<accession>A0A5E4QCT8</accession>
<keyword evidence="3" id="KW-0732">Signal</keyword>
<evidence type="ECO:0000256" key="3">
    <source>
        <dbReference type="ARBA" id="ARBA00022729"/>
    </source>
</evidence>
<dbReference type="CDD" id="cd00096">
    <property type="entry name" value="Ig"/>
    <property type="match status" value="1"/>
</dbReference>
<dbReference type="GO" id="GO:0030154">
    <property type="term" value="P:cell differentiation"/>
    <property type="evidence" value="ECO:0007669"/>
    <property type="project" value="UniProtKB-ARBA"/>
</dbReference>
<dbReference type="GO" id="GO:0009653">
    <property type="term" value="P:anatomical structure morphogenesis"/>
    <property type="evidence" value="ECO:0007669"/>
    <property type="project" value="UniProtKB-ARBA"/>
</dbReference>
<comment type="subcellular location">
    <subcellularLocation>
        <location evidence="1">Membrane</location>
        <topology evidence="1">Single-pass membrane protein</topology>
    </subcellularLocation>
</comment>
<evidence type="ECO:0000256" key="1">
    <source>
        <dbReference type="ARBA" id="ARBA00004167"/>
    </source>
</evidence>
<keyword evidence="9" id="KW-0393">Immunoglobulin domain</keyword>
<dbReference type="PROSITE" id="PS50835">
    <property type="entry name" value="IG_LIKE"/>
    <property type="match status" value="5"/>
</dbReference>
<dbReference type="SUPFAM" id="SSF49265">
    <property type="entry name" value="Fibronectin type III"/>
    <property type="match status" value="3"/>
</dbReference>
<evidence type="ECO:0000256" key="6">
    <source>
        <dbReference type="ARBA" id="ARBA00022989"/>
    </source>
</evidence>
<dbReference type="SMART" id="SM00408">
    <property type="entry name" value="IGc2"/>
    <property type="match status" value="4"/>
</dbReference>
<dbReference type="PROSITE" id="PS50853">
    <property type="entry name" value="FN3"/>
    <property type="match status" value="2"/>
</dbReference>
<dbReference type="InterPro" id="IPR007110">
    <property type="entry name" value="Ig-like_dom"/>
</dbReference>
<protein>
    <recommendedName>
        <fullName evidence="15">Down syndrome cell adhesion molecule-like protein Dscam2</fullName>
    </recommendedName>
</protein>
<keyword evidence="7" id="KW-0472">Membrane</keyword>
<feature type="domain" description="Fibronectin type-III" evidence="12">
    <location>
        <begin position="458"/>
        <end position="564"/>
    </location>
</feature>
<dbReference type="InterPro" id="IPR036179">
    <property type="entry name" value="Ig-like_dom_sf"/>
</dbReference>
<feature type="domain" description="Ig-like" evidence="11">
    <location>
        <begin position="17"/>
        <end position="114"/>
    </location>
</feature>
<dbReference type="InterPro" id="IPR056754">
    <property type="entry name" value="DSCAM/DSCAML_C"/>
</dbReference>
<dbReference type="GO" id="GO:0005886">
    <property type="term" value="C:plasma membrane"/>
    <property type="evidence" value="ECO:0007669"/>
    <property type="project" value="UniProtKB-SubCell"/>
</dbReference>
<sequence length="1033" mass="111709">MDVSWQVAVSNTPGVAGGAALLTCAVSPTAARAHVSVTGWLKDGAHITPLLTDTVHERRLKLTRAQDGGYIIAGSRGDILVVRDASPEDRSSYCCEAQHMLTGDKRRSPPSMISVTHGTGSMAPRILAISEDETVQQGGDIRLVCCAIGSPPPTYSSVTFQCSVEGGEARVRWLHDGVPVGGAERSLVVRGVARAHRGMYQCFAERDLDSAQAAAELRLGDTAPELHYTFIEQALHPGPAVALRCSASGSPPPRFTWLLDSLPIEEHNTPQSEIRWQRNGVEVSASGGRALAGPHGELLLWPAEPADAGLYSCRVTASSGHYAQKDLQIFVRNPPKIAGFSFPADLVEGSSIQVLCGITSGDKPVYFSWLKDGQTVPANLQLQLLLPSVAPTWVFEPQDVSALLSTPIVAHCLTKGYPEPRITWLRGHEPAQFEQSSRNVSARRTASVTLACAARGDPPLTLRWSHNTRPLDLHTYRVSVSEKRSENGASSELSIAHAQRSDSGVYRCRAENARESSEPDAEVTLEYRVDNLRPATAYALRLAAVNDIGESDYSDTIIVNTLEEGGAVRLGGLAARARYELRLRAFNSVGAGPAADSLAATTLEDVPEGSPQHVRCEAVSSQSLRVWWEPPPAEQRGGIILGYEISYRCDNDIQNRIGYHSSEVVLVSEQHQDDEHQMVVEGLGQQLYELWVTATTAAGEGEMSTRVAARPSTKVSKAALEKHLLTTNSSCVRLNLLSWDSNGCPLIHFIVSIRGFDESAWRSESLELTSEPTSFCGLTSATWYHLRVVATGTAGVTTATYYFSTLTVTGGLILSRSSSRKCFRNGYEASRVSEEDKSVEKRDNRRNCQQVYTSSPIKCPKKEQQEMYEISPYATFSMAGGAVCETGETGGAGAGAAAGAAAVTVAGGGSSAGYQCIVKILCWLTVSDEYTLSRAMTLMVRRAESDSDSSGSPCAECNSAIAYRMPLAPAKGTAAYKAVTEEVFRAVTDSSAESCTSGSRDKSRRRPRRHHTPNSSRYPQRQEQERRDFTIHV</sequence>
<dbReference type="SMART" id="SM00060">
    <property type="entry name" value="FN3"/>
    <property type="match status" value="3"/>
</dbReference>
<evidence type="ECO:0000256" key="10">
    <source>
        <dbReference type="SAM" id="MobiDB-lite"/>
    </source>
</evidence>
<feature type="domain" description="Ig-like" evidence="11">
    <location>
        <begin position="224"/>
        <end position="328"/>
    </location>
</feature>
<feature type="compositionally biased region" description="Basic residues" evidence="10">
    <location>
        <begin position="1002"/>
        <end position="1012"/>
    </location>
</feature>
<dbReference type="Proteomes" id="UP000324832">
    <property type="component" value="Unassembled WGS sequence"/>
</dbReference>
<feature type="compositionally biased region" description="Basic and acidic residues" evidence="10">
    <location>
        <begin position="1020"/>
        <end position="1033"/>
    </location>
</feature>
<dbReference type="AlphaFoldDB" id="A0A5E4QCT8"/>
<keyword evidence="6" id="KW-1133">Transmembrane helix</keyword>
<keyword evidence="2" id="KW-0812">Transmembrane</keyword>
<dbReference type="SMART" id="SM00409">
    <property type="entry name" value="IG"/>
    <property type="match status" value="4"/>
</dbReference>
<keyword evidence="14" id="KW-1185">Reference proteome</keyword>
<dbReference type="InterPro" id="IPR003961">
    <property type="entry name" value="FN3_dom"/>
</dbReference>
<dbReference type="GO" id="GO:0098609">
    <property type="term" value="P:cell-cell adhesion"/>
    <property type="evidence" value="ECO:0007669"/>
    <property type="project" value="TreeGrafter"/>
</dbReference>
<evidence type="ECO:0008006" key="15">
    <source>
        <dbReference type="Google" id="ProtNLM"/>
    </source>
</evidence>
<feature type="domain" description="Ig-like" evidence="11">
    <location>
        <begin position="124"/>
        <end position="218"/>
    </location>
</feature>
<keyword evidence="4" id="KW-0677">Repeat</keyword>
<feature type="region of interest" description="Disordered" evidence="10">
    <location>
        <begin position="989"/>
        <end position="1033"/>
    </location>
</feature>
<evidence type="ECO:0000256" key="2">
    <source>
        <dbReference type="ARBA" id="ARBA00022692"/>
    </source>
</evidence>
<dbReference type="InterPro" id="IPR036116">
    <property type="entry name" value="FN3_sf"/>
</dbReference>
<keyword evidence="5" id="KW-0130">Cell adhesion</keyword>
<name>A0A5E4QCT8_9NEOP</name>
<feature type="domain" description="Ig-like" evidence="11">
    <location>
        <begin position="420"/>
        <end position="524"/>
    </location>
</feature>
<evidence type="ECO:0000259" key="11">
    <source>
        <dbReference type="PROSITE" id="PS50835"/>
    </source>
</evidence>
<evidence type="ECO:0000256" key="8">
    <source>
        <dbReference type="ARBA" id="ARBA00023157"/>
    </source>
</evidence>
<evidence type="ECO:0000313" key="14">
    <source>
        <dbReference type="Proteomes" id="UP000324832"/>
    </source>
</evidence>